<sequence>MAGHPPASNGARGKRAALQGDRKWSVVDNLRGPLRLLPTRGSLARRQSPTSVPIEIEVVDVAAVWLRKGMYLSGHAAIFDLNVSFFNGIACLLNFGSRILHRTSDGSGAHLDGYRVVQIRALFGPIAFWRSIRGGGWQLGWSSTKAALTPPCRFWAFWLYYRLYPRRPL</sequence>
<dbReference type="Proteomes" id="UP001153050">
    <property type="component" value="Unassembled WGS sequence"/>
</dbReference>
<protein>
    <submittedName>
        <fullName evidence="1">Uncharacterized protein</fullName>
    </submittedName>
</protein>
<dbReference type="EMBL" id="CAKXZT010000121">
    <property type="protein sequence ID" value="CAH2400745.1"/>
    <property type="molecule type" value="Genomic_DNA"/>
</dbReference>
<organism evidence="1 2">
    <name type="scientific">Mesorhizobium escarrei</name>
    <dbReference type="NCBI Taxonomy" id="666018"/>
    <lineage>
        <taxon>Bacteria</taxon>
        <taxon>Pseudomonadati</taxon>
        <taxon>Pseudomonadota</taxon>
        <taxon>Alphaproteobacteria</taxon>
        <taxon>Hyphomicrobiales</taxon>
        <taxon>Phyllobacteriaceae</taxon>
        <taxon>Mesorhizobium</taxon>
    </lineage>
</organism>
<evidence type="ECO:0000313" key="2">
    <source>
        <dbReference type="Proteomes" id="UP001153050"/>
    </source>
</evidence>
<keyword evidence="2" id="KW-1185">Reference proteome</keyword>
<gene>
    <name evidence="1" type="ORF">MES5069_270024</name>
</gene>
<name>A0ABN8JRN5_9HYPH</name>
<reference evidence="1 2" key="1">
    <citation type="submission" date="2022-03" db="EMBL/GenBank/DDBJ databases">
        <authorList>
            <person name="Brunel B."/>
        </authorList>
    </citation>
    <scope>NUCLEOTIDE SEQUENCE [LARGE SCALE GENOMIC DNA]</scope>
    <source>
        <strain evidence="1">STM5069sample</strain>
    </source>
</reference>
<comment type="caution">
    <text evidence="1">The sequence shown here is derived from an EMBL/GenBank/DDBJ whole genome shotgun (WGS) entry which is preliminary data.</text>
</comment>
<proteinExistence type="predicted"/>
<accession>A0ABN8JRN5</accession>
<evidence type="ECO:0000313" key="1">
    <source>
        <dbReference type="EMBL" id="CAH2400745.1"/>
    </source>
</evidence>